<evidence type="ECO:0000259" key="2">
    <source>
        <dbReference type="Pfam" id="PF07282"/>
    </source>
</evidence>
<dbReference type="RefSeq" id="WP_160418682.1">
    <property type="nucleotide sequence ID" value="NZ_WTKP01000005.1"/>
</dbReference>
<evidence type="ECO:0000256" key="1">
    <source>
        <dbReference type="ARBA" id="ARBA00023125"/>
    </source>
</evidence>
<comment type="caution">
    <text evidence="3">The sequence shown here is derived from an EMBL/GenBank/DDBJ whole genome shotgun (WGS) entry which is preliminary data.</text>
</comment>
<dbReference type="EMBL" id="WTKP01000005">
    <property type="protein sequence ID" value="MWJ28323.1"/>
    <property type="molecule type" value="Genomic_DNA"/>
</dbReference>
<dbReference type="AlphaFoldDB" id="A0A7X3H0J7"/>
<dbReference type="GO" id="GO:0003677">
    <property type="term" value="F:DNA binding"/>
    <property type="evidence" value="ECO:0007669"/>
    <property type="project" value="UniProtKB-KW"/>
</dbReference>
<protein>
    <submittedName>
        <fullName evidence="3">Transposase</fullName>
    </submittedName>
</protein>
<reference evidence="3 4" key="1">
    <citation type="submission" date="2019-12" db="EMBL/GenBank/DDBJ databases">
        <title>Halomonas rutogse sp. nov. isolated from two lakes on Tibetan Plateau.</title>
        <authorList>
            <person name="Gao P."/>
        </authorList>
    </citation>
    <scope>NUCLEOTIDE SEQUENCE [LARGE SCALE GENOMIC DNA]</scope>
    <source>
        <strain evidence="3 4">ZH2S</strain>
    </source>
</reference>
<sequence length="645" mass="72938">MAYGHGNSDSEKRMVSLGVGQLTDAKFHALVQLRDQYLEAANAMMTAVFVSEPLAGVPDKKTLDQALLAIQKDRQGLNKAYVEKARMAVKDHAHEAHGRYLRRLVGKLCHCADEIEGYQGSGRRYYHIDESLQDKISHAELSALQCNAEGWERALTLYRQVVVQGSGDGLSEAQAAVIHHLHEAVQSRYLPPVYGKDEAFTCQLHLDYRVVRGLKDGKVLDPLNKAAALLLHDQTNRCYQHFLEVSHPTPRQPPIRIPIHLTEKRLRRLGIEGLKTAFKSFVLEIGTSRIEVKGVVERVRPAYTAAQTTANASPVKLADDDFIALAKALNECDTLMGRDFGYANTIALTVLKRERALSADDLRELMVIRHLPRARAKAAMKEWFSSREGRDIEVVTQQCYSGRNFLKAIHGHCQYIDRLSSQIDCLYNKIDALKWILVTTLALNPEEWIPQKGLAFPDAFVKSLHQRFFHLLDKVTHLKAKRRQRYRRIAGLKKSWFGYLSNQEIALAKEHNAAMIREDLTVMAVEKTAPDYKGRRFNKMINNGSKGQYIQRASDKLLWNGIPELAMPTPYTSQACLYHQQLGKRQGERFTCPRCEKSRHSDLNAAMNIAGMLLTQWLGNSEKRSSFGRAISSENLVHEKPLPTA</sequence>
<proteinExistence type="predicted"/>
<evidence type="ECO:0000313" key="3">
    <source>
        <dbReference type="EMBL" id="MWJ28323.1"/>
    </source>
</evidence>
<keyword evidence="1" id="KW-0238">DNA-binding</keyword>
<keyword evidence="4" id="KW-1185">Reference proteome</keyword>
<name>A0A7X3H0J7_9GAMM</name>
<gene>
    <name evidence="3" type="ORF">GPM19_08905</name>
</gene>
<accession>A0A7X3H0J7</accession>
<dbReference type="Pfam" id="PF07282">
    <property type="entry name" value="Cas12f1-like_TNB"/>
    <property type="match status" value="1"/>
</dbReference>
<dbReference type="Proteomes" id="UP000437638">
    <property type="component" value="Unassembled WGS sequence"/>
</dbReference>
<feature type="domain" description="Cas12f1-like TNB" evidence="2">
    <location>
        <begin position="548"/>
        <end position="609"/>
    </location>
</feature>
<dbReference type="InterPro" id="IPR010095">
    <property type="entry name" value="Cas12f1-like_TNB"/>
</dbReference>
<organism evidence="3 4">
    <name type="scientific">Vreelandella zhuhanensis</name>
    <dbReference type="NCBI Taxonomy" id="2684210"/>
    <lineage>
        <taxon>Bacteria</taxon>
        <taxon>Pseudomonadati</taxon>
        <taxon>Pseudomonadota</taxon>
        <taxon>Gammaproteobacteria</taxon>
        <taxon>Oceanospirillales</taxon>
        <taxon>Halomonadaceae</taxon>
        <taxon>Vreelandella</taxon>
    </lineage>
</organism>
<evidence type="ECO:0000313" key="4">
    <source>
        <dbReference type="Proteomes" id="UP000437638"/>
    </source>
</evidence>